<dbReference type="Proteomes" id="UP001630127">
    <property type="component" value="Unassembled WGS sequence"/>
</dbReference>
<sequence>MNVDFKIVYQKAIDSKLVEKLRLGVKKKKKRTGKAGIERKINKEGDEDFKKKEEDQIEIYQRSRGSTGIVVRDTRDELINAAGKAYNNIKYERILEDETIRHALVLAEQEGWSRVEVQTNCKEMNKRFSGGLYSDVENENVLLDIAELKNLV</sequence>
<comment type="caution">
    <text evidence="2">The sequence shown here is derived from an EMBL/GenBank/DDBJ whole genome shotgun (WGS) entry which is preliminary data.</text>
</comment>
<reference evidence="2 3" key="1">
    <citation type="submission" date="2024-11" db="EMBL/GenBank/DDBJ databases">
        <title>A near-complete genome assembly of Cinchona calisaya.</title>
        <authorList>
            <person name="Lian D.C."/>
            <person name="Zhao X.W."/>
            <person name="Wei L."/>
        </authorList>
    </citation>
    <scope>NUCLEOTIDE SEQUENCE [LARGE SCALE GENOMIC DNA]</scope>
    <source>
        <tissue evidence="2">Nenye</tissue>
    </source>
</reference>
<evidence type="ECO:0000259" key="1">
    <source>
        <dbReference type="Pfam" id="PF13456"/>
    </source>
</evidence>
<evidence type="ECO:0000313" key="3">
    <source>
        <dbReference type="Proteomes" id="UP001630127"/>
    </source>
</evidence>
<gene>
    <name evidence="2" type="ORF">ACH5RR_037164</name>
</gene>
<evidence type="ECO:0000313" key="2">
    <source>
        <dbReference type="EMBL" id="KAL3502715.1"/>
    </source>
</evidence>
<dbReference type="InterPro" id="IPR002156">
    <property type="entry name" value="RNaseH_domain"/>
</dbReference>
<name>A0ABD2Y6U4_9GENT</name>
<organism evidence="2 3">
    <name type="scientific">Cinchona calisaya</name>
    <dbReference type="NCBI Taxonomy" id="153742"/>
    <lineage>
        <taxon>Eukaryota</taxon>
        <taxon>Viridiplantae</taxon>
        <taxon>Streptophyta</taxon>
        <taxon>Embryophyta</taxon>
        <taxon>Tracheophyta</taxon>
        <taxon>Spermatophyta</taxon>
        <taxon>Magnoliopsida</taxon>
        <taxon>eudicotyledons</taxon>
        <taxon>Gunneridae</taxon>
        <taxon>Pentapetalae</taxon>
        <taxon>asterids</taxon>
        <taxon>lamiids</taxon>
        <taxon>Gentianales</taxon>
        <taxon>Rubiaceae</taxon>
        <taxon>Cinchonoideae</taxon>
        <taxon>Cinchoneae</taxon>
        <taxon>Cinchona</taxon>
    </lineage>
</organism>
<keyword evidence="3" id="KW-1185">Reference proteome</keyword>
<protein>
    <recommendedName>
        <fullName evidence="1">RNase H type-1 domain-containing protein</fullName>
    </recommendedName>
</protein>
<dbReference type="AlphaFoldDB" id="A0ABD2Y6U4"/>
<accession>A0ABD2Y6U4</accession>
<dbReference type="EMBL" id="JBJUIK010000015">
    <property type="protein sequence ID" value="KAL3502715.1"/>
    <property type="molecule type" value="Genomic_DNA"/>
</dbReference>
<dbReference type="Pfam" id="PF13456">
    <property type="entry name" value="RVT_3"/>
    <property type="match status" value="1"/>
</dbReference>
<proteinExistence type="predicted"/>
<feature type="domain" description="RNase H type-1" evidence="1">
    <location>
        <begin position="61"/>
        <end position="130"/>
    </location>
</feature>